<keyword evidence="2" id="KW-0812">Transmembrane</keyword>
<feature type="region of interest" description="Disordered" evidence="1">
    <location>
        <begin position="29"/>
        <end position="88"/>
    </location>
</feature>
<organism evidence="4">
    <name type="scientific">Eutreptiella gymnastica</name>
    <dbReference type="NCBI Taxonomy" id="73025"/>
    <lineage>
        <taxon>Eukaryota</taxon>
        <taxon>Discoba</taxon>
        <taxon>Euglenozoa</taxon>
        <taxon>Euglenida</taxon>
        <taxon>Spirocuta</taxon>
        <taxon>Euglenophyceae</taxon>
        <taxon>Eutreptiales</taxon>
        <taxon>Eutreptiaceae</taxon>
        <taxon>Eutreptiella</taxon>
    </lineage>
</organism>
<dbReference type="EMBL" id="HBJA01079730">
    <property type="protein sequence ID" value="CAE0816740.1"/>
    <property type="molecule type" value="Transcribed_RNA"/>
</dbReference>
<name>A0A7S4FVS9_9EUGL</name>
<gene>
    <name evidence="4" type="ORF">EGYM00163_LOCUS27901</name>
</gene>
<keyword evidence="2" id="KW-0472">Membrane</keyword>
<keyword evidence="3" id="KW-0732">Signal</keyword>
<sequence length="212" mass="23602">MRVWTLALFYCLLVHQCSASIATNGQQVTETASGPLPHAKPVVGAEGAAEPVSGAHLETTFQPQDPSAASQTQRRTQHHTPPPRGKQEKAPWYVQLVVVTGVLVPSFFIRYYQRRKTYERRAKKREAFEKALEEELGKVDADIIKQQFRKEGKSIIGFETRRAAPPGEEPVTREVLLAASRPPLPVDNPDELPHKSLLTQRRPIVPSGPADE</sequence>
<feature type="signal peptide" evidence="3">
    <location>
        <begin position="1"/>
        <end position="19"/>
    </location>
</feature>
<feature type="compositionally biased region" description="Polar residues" evidence="1">
    <location>
        <begin position="59"/>
        <end position="74"/>
    </location>
</feature>
<evidence type="ECO:0000256" key="3">
    <source>
        <dbReference type="SAM" id="SignalP"/>
    </source>
</evidence>
<accession>A0A7S4FVS9</accession>
<feature type="region of interest" description="Disordered" evidence="1">
    <location>
        <begin position="179"/>
        <end position="212"/>
    </location>
</feature>
<evidence type="ECO:0000256" key="2">
    <source>
        <dbReference type="SAM" id="Phobius"/>
    </source>
</evidence>
<evidence type="ECO:0008006" key="5">
    <source>
        <dbReference type="Google" id="ProtNLM"/>
    </source>
</evidence>
<keyword evidence="2" id="KW-1133">Transmembrane helix</keyword>
<feature type="transmembrane region" description="Helical" evidence="2">
    <location>
        <begin position="92"/>
        <end position="112"/>
    </location>
</feature>
<protein>
    <recommendedName>
        <fullName evidence="5">Transmembrane protein</fullName>
    </recommendedName>
</protein>
<evidence type="ECO:0000313" key="4">
    <source>
        <dbReference type="EMBL" id="CAE0816740.1"/>
    </source>
</evidence>
<evidence type="ECO:0000256" key="1">
    <source>
        <dbReference type="SAM" id="MobiDB-lite"/>
    </source>
</evidence>
<proteinExistence type="predicted"/>
<feature type="chain" id="PRO_5030740728" description="Transmembrane protein" evidence="3">
    <location>
        <begin position="20"/>
        <end position="212"/>
    </location>
</feature>
<reference evidence="4" key="1">
    <citation type="submission" date="2021-01" db="EMBL/GenBank/DDBJ databases">
        <authorList>
            <person name="Corre E."/>
            <person name="Pelletier E."/>
            <person name="Niang G."/>
            <person name="Scheremetjew M."/>
            <person name="Finn R."/>
            <person name="Kale V."/>
            <person name="Holt S."/>
            <person name="Cochrane G."/>
            <person name="Meng A."/>
            <person name="Brown T."/>
            <person name="Cohen L."/>
        </authorList>
    </citation>
    <scope>NUCLEOTIDE SEQUENCE</scope>
    <source>
        <strain evidence="4">CCMP1594</strain>
    </source>
</reference>
<dbReference type="AlphaFoldDB" id="A0A7S4FVS9"/>